<keyword evidence="2" id="KW-1185">Reference proteome</keyword>
<evidence type="ECO:0000313" key="2">
    <source>
        <dbReference type="Proteomes" id="UP000274556"/>
    </source>
</evidence>
<dbReference type="Proteomes" id="UP000274556">
    <property type="component" value="Unassembled WGS sequence"/>
</dbReference>
<reference evidence="1 2" key="1">
    <citation type="submission" date="2018-10" db="EMBL/GenBank/DDBJ databases">
        <title>Genomic Encyclopedia of Archaeal and Bacterial Type Strains, Phase II (KMG-II): from individual species to whole genera.</title>
        <authorList>
            <person name="Goeker M."/>
        </authorList>
    </citation>
    <scope>NUCLEOTIDE SEQUENCE [LARGE SCALE GENOMIC DNA]</scope>
    <source>
        <strain evidence="1 2">DSM 235</strain>
    </source>
</reference>
<dbReference type="EMBL" id="RBXL01000002">
    <property type="protein sequence ID" value="RKT37910.1"/>
    <property type="molecule type" value="Genomic_DNA"/>
</dbReference>
<name>A0A495UNR7_9GAMM</name>
<gene>
    <name evidence="1" type="ORF">BDD21_5421</name>
</gene>
<dbReference type="AlphaFoldDB" id="A0A495UNR7"/>
<proteinExistence type="predicted"/>
<sequence length="84" mass="9177">MSNASFRVHDVDHIEVTAATAPRDGGFVCWWQTLTFFDRDGVQLGEVVAFLKRPEAALPIGDQPPYWGMDLSKPAGLLDGGSPF</sequence>
<protein>
    <submittedName>
        <fullName evidence="1">Uncharacterized protein</fullName>
    </submittedName>
</protein>
<comment type="caution">
    <text evidence="1">The sequence shown here is derived from an EMBL/GenBank/DDBJ whole genome shotgun (WGS) entry which is preliminary data.</text>
</comment>
<accession>A0A495UNR7</accession>
<evidence type="ECO:0000313" key="1">
    <source>
        <dbReference type="EMBL" id="RKT37910.1"/>
    </source>
</evidence>
<organism evidence="1 2">
    <name type="scientific">Thiocapsa rosea</name>
    <dbReference type="NCBI Taxonomy" id="69360"/>
    <lineage>
        <taxon>Bacteria</taxon>
        <taxon>Pseudomonadati</taxon>
        <taxon>Pseudomonadota</taxon>
        <taxon>Gammaproteobacteria</taxon>
        <taxon>Chromatiales</taxon>
        <taxon>Chromatiaceae</taxon>
        <taxon>Thiocapsa</taxon>
    </lineage>
</organism>